<evidence type="ECO:0000256" key="7">
    <source>
        <dbReference type="PIRSR" id="PIRSR000106-3"/>
    </source>
</evidence>
<dbReference type="GO" id="GO:0006108">
    <property type="term" value="P:malate metabolic process"/>
    <property type="evidence" value="ECO:0007669"/>
    <property type="project" value="TreeGrafter"/>
</dbReference>
<dbReference type="SMART" id="SM01274">
    <property type="entry name" value="malic"/>
    <property type="match status" value="1"/>
</dbReference>
<feature type="binding site" evidence="7">
    <location>
        <position position="288"/>
    </location>
    <ligand>
        <name>a divalent metal cation</name>
        <dbReference type="ChEBI" id="CHEBI:60240"/>
    </ligand>
</feature>
<comment type="cofactor">
    <cofactor evidence="1">
        <name>Mn(2+)</name>
        <dbReference type="ChEBI" id="CHEBI:29035"/>
    </cofactor>
</comment>
<dbReference type="InterPro" id="IPR001891">
    <property type="entry name" value="Malic_OxRdtase"/>
</dbReference>
<evidence type="ECO:0000259" key="10">
    <source>
        <dbReference type="SMART" id="SM01274"/>
    </source>
</evidence>
<dbReference type="Proteomes" id="UP000694843">
    <property type="component" value="Unplaced"/>
</dbReference>
<dbReference type="InterPro" id="IPR015884">
    <property type="entry name" value="Malic_enzyme_CS"/>
</dbReference>
<dbReference type="InterPro" id="IPR046346">
    <property type="entry name" value="Aminoacid_DH-like_N_sf"/>
</dbReference>
<feature type="active site" description="Proton donor" evidence="5">
    <location>
        <position position="144"/>
    </location>
</feature>
<comment type="similarity">
    <text evidence="2 8">Belongs to the malic enzymes family.</text>
</comment>
<dbReference type="NCBIfam" id="NF010052">
    <property type="entry name" value="PRK13529.1"/>
    <property type="match status" value="1"/>
</dbReference>
<dbReference type="PIRSF" id="PIRSF000106">
    <property type="entry name" value="ME"/>
    <property type="match status" value="1"/>
</dbReference>
<name>A0A8B7NDM3_HYAAZ</name>
<dbReference type="PANTHER" id="PTHR23406">
    <property type="entry name" value="MALIC ENZYME-RELATED"/>
    <property type="match status" value="1"/>
</dbReference>
<dbReference type="FunFam" id="3.40.50.720:FF:000060">
    <property type="entry name" value="Malic enzyme"/>
    <property type="match status" value="1"/>
</dbReference>
<sequence length="610" mass="68148">MFSFGRTAIIACGRGSERVTANGGKLLAAMEFSWDRLGQRSYHEHTDDNICPSMVRGIDYLRDPRLNKGMAFTLEERQVLGIHGLIPPRFKTQEEQVTLCQKNIERYQEPLNKYIYLAGLQDRNEKLFYRLLSENVEQYMPIVYTPTVGLACQKFGLIFRRPRGLFISIHDKGHVYDVIRNWPESDVRAIVVTDGERILGLGDLGAYGMGIPVGKLALYTALAGIKPHQCLPITLDVGTNRKELLEDDFYIGNRHVRVTGQEYDDFIDEFMQAVVRRYGQNTLIQFEDFGNHNAFRFLDKYRGQYCTFNDDIQGTASVAVAGLLAALKETKTKLADHRFLFQGAGEASLGIANLIVMAMAEEGISEADARSKIFLKDSKGLIVKDRPSGGIAGHKAAFVKELPPMESLEEIVKAIKPTTLIGAAAIGGVFTPEILKDMASFNDRPIIFALSNPTSQAECTAEEAYKYTDGRAVFASGSPFDAVELNGRTFYPGQGNNAYIFPGVSLGVICTGIHHIQDEIFLMAAKALADMVTEKDLKEGRLYPPLSDIRKCSILIATYIAEHAYKTGIASTYPEPKDKKAFIEHQIYDFDYDKVSVLPRTWDWPKVSRP</sequence>
<dbReference type="InterPro" id="IPR036291">
    <property type="entry name" value="NAD(P)-bd_dom_sf"/>
</dbReference>
<feature type="binding site" evidence="6">
    <location>
        <position position="197"/>
    </location>
    <ligand>
        <name>(S)-malate</name>
        <dbReference type="ChEBI" id="CHEBI:15589"/>
    </ligand>
</feature>
<dbReference type="Gene3D" id="3.40.50.720">
    <property type="entry name" value="NAD(P)-binding Rossmann-like Domain"/>
    <property type="match status" value="1"/>
</dbReference>
<evidence type="ECO:0000256" key="6">
    <source>
        <dbReference type="PIRSR" id="PIRSR000106-2"/>
    </source>
</evidence>
<evidence type="ECO:0000256" key="3">
    <source>
        <dbReference type="ARBA" id="ARBA00022723"/>
    </source>
</evidence>
<feature type="domain" description="Malic enzyme NAD-binding" evidence="9">
    <location>
        <begin position="312"/>
        <end position="565"/>
    </location>
</feature>
<gene>
    <name evidence="12" type="primary">LOC108668947</name>
</gene>
<keyword evidence="11" id="KW-1185">Reference proteome</keyword>
<dbReference type="CDD" id="cd05312">
    <property type="entry name" value="NAD_bind_1_malic_enz"/>
    <property type="match status" value="1"/>
</dbReference>
<dbReference type="InterPro" id="IPR012301">
    <property type="entry name" value="Malic_N_dom"/>
</dbReference>
<dbReference type="Pfam" id="PF00390">
    <property type="entry name" value="malic"/>
    <property type="match status" value="1"/>
</dbReference>
<dbReference type="PRINTS" id="PR00072">
    <property type="entry name" value="MALOXRDTASE"/>
</dbReference>
<feature type="binding site" evidence="7">
    <location>
        <position position="311"/>
    </location>
    <ligand>
        <name>a divalent metal cation</name>
        <dbReference type="ChEBI" id="CHEBI:60240"/>
    </ligand>
</feature>
<dbReference type="PANTHER" id="PTHR23406:SF90">
    <property type="entry name" value="MALIC ENZYME-RELATED"/>
    <property type="match status" value="1"/>
</dbReference>
<proteinExistence type="inferred from homology"/>
<reference evidence="12" key="1">
    <citation type="submission" date="2025-08" db="UniProtKB">
        <authorList>
            <consortium name="RefSeq"/>
        </authorList>
    </citation>
    <scope>IDENTIFICATION</scope>
    <source>
        <tissue evidence="12">Whole organism</tissue>
    </source>
</reference>
<dbReference type="InterPro" id="IPR012302">
    <property type="entry name" value="Malic_NAD-bd"/>
</dbReference>
<organism evidence="11 12">
    <name type="scientific">Hyalella azteca</name>
    <name type="common">Amphipod</name>
    <dbReference type="NCBI Taxonomy" id="294128"/>
    <lineage>
        <taxon>Eukaryota</taxon>
        <taxon>Metazoa</taxon>
        <taxon>Ecdysozoa</taxon>
        <taxon>Arthropoda</taxon>
        <taxon>Crustacea</taxon>
        <taxon>Multicrustacea</taxon>
        <taxon>Malacostraca</taxon>
        <taxon>Eumalacostraca</taxon>
        <taxon>Peracarida</taxon>
        <taxon>Amphipoda</taxon>
        <taxon>Senticaudata</taxon>
        <taxon>Talitrida</taxon>
        <taxon>Talitroidea</taxon>
        <taxon>Hyalellidae</taxon>
        <taxon>Hyalella</taxon>
    </lineage>
</organism>
<feature type="binding site" evidence="6">
    <location>
        <position position="496"/>
    </location>
    <ligand>
        <name>(S)-malate</name>
        <dbReference type="ChEBI" id="CHEBI:15589"/>
    </ligand>
</feature>
<accession>A0A8B7NDM3</accession>
<dbReference type="AlphaFoldDB" id="A0A8B7NDM3"/>
<dbReference type="RefSeq" id="XP_018011704.1">
    <property type="nucleotide sequence ID" value="XM_018156215.2"/>
</dbReference>
<comment type="cofactor">
    <cofactor evidence="7">
        <name>Mg(2+)</name>
        <dbReference type="ChEBI" id="CHEBI:18420"/>
    </cofactor>
    <cofactor evidence="7">
        <name>Mn(2+)</name>
        <dbReference type="ChEBI" id="CHEBI:29035"/>
    </cofactor>
    <text evidence="7">Divalent metal cations. Prefers magnesium or manganese.</text>
</comment>
<evidence type="ECO:0000256" key="4">
    <source>
        <dbReference type="ARBA" id="ARBA00023002"/>
    </source>
</evidence>
<feature type="active site" description="Proton acceptor" evidence="5">
    <location>
        <position position="215"/>
    </location>
</feature>
<keyword evidence="3 7" id="KW-0479">Metal-binding</keyword>
<evidence type="ECO:0000313" key="11">
    <source>
        <dbReference type="Proteomes" id="UP000694843"/>
    </source>
</evidence>
<dbReference type="GeneID" id="108668947"/>
<dbReference type="PROSITE" id="PS00331">
    <property type="entry name" value="MALIC_ENZYMES"/>
    <property type="match status" value="1"/>
</dbReference>
<dbReference type="SUPFAM" id="SSF51735">
    <property type="entry name" value="NAD(P)-binding Rossmann-fold domains"/>
    <property type="match status" value="1"/>
</dbReference>
<dbReference type="GO" id="GO:0051287">
    <property type="term" value="F:NAD binding"/>
    <property type="evidence" value="ECO:0007669"/>
    <property type="project" value="InterPro"/>
</dbReference>
<evidence type="ECO:0000259" key="9">
    <source>
        <dbReference type="SMART" id="SM00919"/>
    </source>
</evidence>
<feature type="binding site" evidence="7">
    <location>
        <position position="287"/>
    </location>
    <ligand>
        <name>a divalent metal cation</name>
        <dbReference type="ChEBI" id="CHEBI:60240"/>
    </ligand>
</feature>
<dbReference type="Gene3D" id="3.40.50.10380">
    <property type="entry name" value="Malic enzyme, N-terminal domain"/>
    <property type="match status" value="1"/>
</dbReference>
<dbReference type="CTD" id="43936"/>
<keyword evidence="4 8" id="KW-0560">Oxidoreductase</keyword>
<dbReference type="GO" id="GO:0005739">
    <property type="term" value="C:mitochondrion"/>
    <property type="evidence" value="ECO:0007669"/>
    <property type="project" value="TreeGrafter"/>
</dbReference>
<feature type="domain" description="Malic enzyme N-terminal" evidence="10">
    <location>
        <begin position="121"/>
        <end position="302"/>
    </location>
</feature>
<dbReference type="Pfam" id="PF03949">
    <property type="entry name" value="Malic_M"/>
    <property type="match status" value="1"/>
</dbReference>
<dbReference type="OrthoDB" id="5365701at2759"/>
<dbReference type="KEGG" id="hazt:108668947"/>
<evidence type="ECO:0000313" key="12">
    <source>
        <dbReference type="RefSeq" id="XP_018011704.1"/>
    </source>
</evidence>
<evidence type="ECO:0000256" key="5">
    <source>
        <dbReference type="PIRSR" id="PIRSR000106-1"/>
    </source>
</evidence>
<dbReference type="GO" id="GO:0004473">
    <property type="term" value="F:malate dehydrogenase (decarboxylating) (NADP+) activity"/>
    <property type="evidence" value="ECO:0007669"/>
    <property type="project" value="TreeGrafter"/>
</dbReference>
<evidence type="ECO:0000256" key="2">
    <source>
        <dbReference type="ARBA" id="ARBA00008785"/>
    </source>
</evidence>
<protein>
    <recommendedName>
        <fullName evidence="8">Malic enzyme</fullName>
    </recommendedName>
</protein>
<dbReference type="SMART" id="SM00919">
    <property type="entry name" value="Malic_M"/>
    <property type="match status" value="1"/>
</dbReference>
<evidence type="ECO:0000256" key="1">
    <source>
        <dbReference type="ARBA" id="ARBA00001936"/>
    </source>
</evidence>
<dbReference type="SUPFAM" id="SSF53223">
    <property type="entry name" value="Aminoacid dehydrogenase-like, N-terminal domain"/>
    <property type="match status" value="1"/>
</dbReference>
<dbReference type="GO" id="GO:0046872">
    <property type="term" value="F:metal ion binding"/>
    <property type="evidence" value="ECO:0007669"/>
    <property type="project" value="UniProtKB-KW"/>
</dbReference>
<feature type="binding site" evidence="6">
    <location>
        <position position="452"/>
    </location>
    <ligand>
        <name>(S)-malate</name>
        <dbReference type="ChEBI" id="CHEBI:15589"/>
    </ligand>
</feature>
<dbReference type="InterPro" id="IPR037062">
    <property type="entry name" value="Malic_N_dom_sf"/>
</dbReference>
<dbReference type="FunFam" id="3.40.50.10380:FF:000008">
    <property type="entry name" value="Malic enzyme"/>
    <property type="match status" value="1"/>
</dbReference>
<evidence type="ECO:0000256" key="8">
    <source>
        <dbReference type="RuleBase" id="RU003426"/>
    </source>
</evidence>